<dbReference type="InterPro" id="IPR036869">
    <property type="entry name" value="J_dom_sf"/>
</dbReference>
<dbReference type="InterPro" id="IPR050817">
    <property type="entry name" value="DjlA_DnaK_co-chaperone"/>
</dbReference>
<evidence type="ECO:0000256" key="1">
    <source>
        <dbReference type="SAM" id="MobiDB-lite"/>
    </source>
</evidence>
<proteinExistence type="predicted"/>
<keyword evidence="4" id="KW-1185">Reference proteome</keyword>
<organism evidence="3 4">
    <name type="scientific">Prorocentrum cordatum</name>
    <dbReference type="NCBI Taxonomy" id="2364126"/>
    <lineage>
        <taxon>Eukaryota</taxon>
        <taxon>Sar</taxon>
        <taxon>Alveolata</taxon>
        <taxon>Dinophyceae</taxon>
        <taxon>Prorocentrales</taxon>
        <taxon>Prorocentraceae</taxon>
        <taxon>Prorocentrum</taxon>
    </lineage>
</organism>
<feature type="region of interest" description="Disordered" evidence="1">
    <location>
        <begin position="94"/>
        <end position="138"/>
    </location>
</feature>
<name>A0ABN9SJ67_9DINO</name>
<evidence type="ECO:0000313" key="4">
    <source>
        <dbReference type="Proteomes" id="UP001189429"/>
    </source>
</evidence>
<dbReference type="Gene3D" id="1.10.287.110">
    <property type="entry name" value="DnaJ domain"/>
    <property type="match status" value="1"/>
</dbReference>
<dbReference type="EMBL" id="CAUYUJ010011447">
    <property type="protein sequence ID" value="CAK0831782.1"/>
    <property type="molecule type" value="Genomic_DNA"/>
</dbReference>
<dbReference type="SMART" id="SM00271">
    <property type="entry name" value="DnaJ"/>
    <property type="match status" value="1"/>
</dbReference>
<gene>
    <name evidence="3" type="ORF">PCOR1329_LOCUS30039</name>
</gene>
<feature type="domain" description="J" evidence="2">
    <location>
        <begin position="38"/>
        <end position="104"/>
    </location>
</feature>
<comment type="caution">
    <text evidence="3">The sequence shown here is derived from an EMBL/GenBank/DDBJ whole genome shotgun (WGS) entry which is preliminary data.</text>
</comment>
<dbReference type="PROSITE" id="PS50076">
    <property type="entry name" value="DNAJ_2"/>
    <property type="match status" value="1"/>
</dbReference>
<protein>
    <recommendedName>
        <fullName evidence="2">J domain-containing protein</fullName>
    </recommendedName>
</protein>
<feature type="compositionally biased region" description="Pro residues" evidence="1">
    <location>
        <begin position="99"/>
        <end position="108"/>
    </location>
</feature>
<dbReference type="SUPFAM" id="SSF46565">
    <property type="entry name" value="Chaperone J-domain"/>
    <property type="match status" value="1"/>
</dbReference>
<accession>A0ABN9SJ67</accession>
<evidence type="ECO:0000313" key="3">
    <source>
        <dbReference type="EMBL" id="CAK0831782.1"/>
    </source>
</evidence>
<sequence length="329" mass="35002">MSLDALRVANRAMEAYLMRLVQQRDKLKSVARLAEECDSYLVLGLDGPNATAEEVKKAYRELARREHPDKAGVGNKERFQEIQQAYSAVLRHRRGPAAPADPPGAPARPEPRPLGTAAGGEPPTGHPVGQAARDAAEQAQVAQEAAAAAGAMAREAFVLNARAAEARTSQKKSAVRELPGIAFLAAPLLGTCVASLRAISSALACVSKGAEAAVNDYGEWVEYAMAGAGLRERAEVLGETGQACLSSAEQIEKMNESDVALFRKFDPSREERGEPAVHDLRLLSETLARIARVCRCAAEEAVAAACSALAISCSLVVLDRKFSEEKSQD</sequence>
<reference evidence="3" key="1">
    <citation type="submission" date="2023-10" db="EMBL/GenBank/DDBJ databases">
        <authorList>
            <person name="Chen Y."/>
            <person name="Shah S."/>
            <person name="Dougan E. K."/>
            <person name="Thang M."/>
            <person name="Chan C."/>
        </authorList>
    </citation>
    <scope>NUCLEOTIDE SEQUENCE [LARGE SCALE GENOMIC DNA]</scope>
</reference>
<dbReference type="InterPro" id="IPR001623">
    <property type="entry name" value="DnaJ_domain"/>
</dbReference>
<dbReference type="Pfam" id="PF00226">
    <property type="entry name" value="DnaJ"/>
    <property type="match status" value="1"/>
</dbReference>
<evidence type="ECO:0000259" key="2">
    <source>
        <dbReference type="PROSITE" id="PS50076"/>
    </source>
</evidence>
<dbReference type="Proteomes" id="UP001189429">
    <property type="component" value="Unassembled WGS sequence"/>
</dbReference>
<dbReference type="CDD" id="cd06257">
    <property type="entry name" value="DnaJ"/>
    <property type="match status" value="1"/>
</dbReference>
<dbReference type="PANTHER" id="PTHR24074">
    <property type="entry name" value="CO-CHAPERONE PROTEIN DJLA"/>
    <property type="match status" value="1"/>
</dbReference>